<sequence>MVLFFPLSFFVLMFYRSVDQEHAILVYQSIMAVPVVIGPLLLVFFFIYSTEQTIQLNRAALKGAGEESWSYGQMLAVVTATIIFDKWIKVLELKLAALPGMFNKVLVSTLARRVESNTSTSLHDNSAGFEYQRPVSAPFNMV</sequence>
<evidence type="ECO:0000256" key="1">
    <source>
        <dbReference type="SAM" id="Phobius"/>
    </source>
</evidence>
<gene>
    <name evidence="3" type="ORF">Moror_5252</name>
</gene>
<name>V2X5X1_MONRO</name>
<dbReference type="AlphaFoldDB" id="V2X5X1"/>
<feature type="transmembrane region" description="Helical" evidence="1">
    <location>
        <begin position="26"/>
        <end position="48"/>
    </location>
</feature>
<protein>
    <submittedName>
        <fullName evidence="3">Uncharacterized protein</fullName>
    </submittedName>
</protein>
<keyword evidence="4" id="KW-1185">Reference proteome</keyword>
<organism evidence="3 4">
    <name type="scientific">Moniliophthora roreri (strain MCA 2997)</name>
    <name type="common">Cocoa frosty pod rot fungus</name>
    <name type="synonym">Crinipellis roreri</name>
    <dbReference type="NCBI Taxonomy" id="1381753"/>
    <lineage>
        <taxon>Eukaryota</taxon>
        <taxon>Fungi</taxon>
        <taxon>Dikarya</taxon>
        <taxon>Basidiomycota</taxon>
        <taxon>Agaricomycotina</taxon>
        <taxon>Agaricomycetes</taxon>
        <taxon>Agaricomycetidae</taxon>
        <taxon>Agaricales</taxon>
        <taxon>Marasmiineae</taxon>
        <taxon>Marasmiaceae</taxon>
        <taxon>Moniliophthora</taxon>
    </lineage>
</organism>
<dbReference type="Proteomes" id="UP000017559">
    <property type="component" value="Unassembled WGS sequence"/>
</dbReference>
<evidence type="ECO:0000313" key="3">
    <source>
        <dbReference type="EMBL" id="ESK89157.1"/>
    </source>
</evidence>
<dbReference type="HOGENOM" id="CLU_1896767_0_0_1"/>
<evidence type="ECO:0000256" key="2">
    <source>
        <dbReference type="SAM" id="SignalP"/>
    </source>
</evidence>
<dbReference type="OrthoDB" id="3351993at2759"/>
<dbReference type="EMBL" id="AWSO01000582">
    <property type="protein sequence ID" value="ESK89157.1"/>
    <property type="molecule type" value="Genomic_DNA"/>
</dbReference>
<proteinExistence type="predicted"/>
<keyword evidence="1" id="KW-0472">Membrane</keyword>
<evidence type="ECO:0000313" key="4">
    <source>
        <dbReference type="Proteomes" id="UP000017559"/>
    </source>
</evidence>
<keyword evidence="2" id="KW-0732">Signal</keyword>
<accession>V2X5X1</accession>
<feature type="chain" id="PRO_5004711218" evidence="2">
    <location>
        <begin position="21"/>
        <end position="142"/>
    </location>
</feature>
<comment type="caution">
    <text evidence="3">The sequence shown here is derived from an EMBL/GenBank/DDBJ whole genome shotgun (WGS) entry which is preliminary data.</text>
</comment>
<keyword evidence="1" id="KW-0812">Transmembrane</keyword>
<feature type="signal peptide" evidence="2">
    <location>
        <begin position="1"/>
        <end position="20"/>
    </location>
</feature>
<dbReference type="KEGG" id="mrr:Moror_5252"/>
<reference evidence="3 4" key="1">
    <citation type="journal article" date="2014" name="BMC Genomics">
        <title>Genome and secretome analysis of the hemibiotrophic fungal pathogen, Moniliophthora roreri, which causes frosty pod rot disease of cacao: mechanisms of the biotrophic and necrotrophic phases.</title>
        <authorList>
            <person name="Meinhardt L.W."/>
            <person name="Costa G.G.L."/>
            <person name="Thomazella D.P.T."/>
            <person name="Teixeira P.J.P.L."/>
            <person name="Carazzolle M.F."/>
            <person name="Schuster S.C."/>
            <person name="Carlson J.E."/>
            <person name="Guiltinan M.J."/>
            <person name="Mieczkowski P."/>
            <person name="Farmer A."/>
            <person name="Ramaraj T."/>
            <person name="Crozier J."/>
            <person name="Davis R.E."/>
            <person name="Shao J."/>
            <person name="Melnick R.L."/>
            <person name="Pereira G.A.G."/>
            <person name="Bailey B.A."/>
        </authorList>
    </citation>
    <scope>NUCLEOTIDE SEQUENCE [LARGE SCALE GENOMIC DNA]</scope>
    <source>
        <strain evidence="3 4">MCA 2997</strain>
    </source>
</reference>
<keyword evidence="1" id="KW-1133">Transmembrane helix</keyword>